<keyword evidence="5" id="KW-1133">Transmembrane helix</keyword>
<evidence type="ECO:0000313" key="7">
    <source>
        <dbReference type="Proteomes" id="UP000722121"/>
    </source>
</evidence>
<proteinExistence type="inferred from homology"/>
<dbReference type="Proteomes" id="UP000722121">
    <property type="component" value="Unassembled WGS sequence"/>
</dbReference>
<sequence>MKINAKEAKRIQRVARTSDIFKNFSLISLVLYFVRHKFLFVLLMPLLAFTGCTNSKEQTVSLAHPPSLKVLVTIEPYRYLVDRLAEGRVEVVVLVPPGGNPHAYELTPREASRVESANIWFFLGDQTERSLLEMMESKKNPVQMVDLREALPLIEGAHCHTGHCHEGADPHIWLSPKLLKIQAGTIAAALQKQDPESAGYYQDNLTTLLADLDKIDAKLEDLLVKAVHKTFIISHPSLGYFCRDYGCEQLPLEQEGKEPTIKYQTAIIMKARERGVCVVFAQEQFHKKPAELIAKHLHARLTVLDPYSYHFLQELELVAAVLVEQKSCSED</sequence>
<reference evidence="6 7" key="1">
    <citation type="submission" date="2021-02" db="EMBL/GenBank/DDBJ databases">
        <title>Activity-based single-cell genomes from oceanic crustal fluid captures similar information to metagenomic and metatranscriptomic surveys with orders of magnitude less sampling.</title>
        <authorList>
            <person name="D'Angelo T.S."/>
            <person name="Orcutt B.N."/>
        </authorList>
    </citation>
    <scope>NUCLEOTIDE SEQUENCE [LARGE SCALE GENOMIC DNA]</scope>
    <source>
        <strain evidence="6">AH-315-G07</strain>
    </source>
</reference>
<dbReference type="InterPro" id="IPR006128">
    <property type="entry name" value="Lipoprotein_PsaA-like"/>
</dbReference>
<name>A0ABS3AQ61_9BACT</name>
<feature type="transmembrane region" description="Helical" evidence="5">
    <location>
        <begin position="21"/>
        <end position="49"/>
    </location>
</feature>
<evidence type="ECO:0000256" key="2">
    <source>
        <dbReference type="ARBA" id="ARBA00022448"/>
    </source>
</evidence>
<dbReference type="PANTHER" id="PTHR42953">
    <property type="entry name" value="HIGH-AFFINITY ZINC UPTAKE SYSTEM PROTEIN ZNUA-RELATED"/>
    <property type="match status" value="1"/>
</dbReference>
<evidence type="ECO:0000256" key="1">
    <source>
        <dbReference type="ARBA" id="ARBA00011028"/>
    </source>
</evidence>
<protein>
    <submittedName>
        <fullName evidence="6">Zinc ABC transporter substrate-binding protein</fullName>
    </submittedName>
</protein>
<evidence type="ECO:0000256" key="5">
    <source>
        <dbReference type="SAM" id="Phobius"/>
    </source>
</evidence>
<dbReference type="Gene3D" id="3.40.50.1980">
    <property type="entry name" value="Nitrogenase molybdenum iron protein domain"/>
    <property type="match status" value="2"/>
</dbReference>
<comment type="similarity">
    <text evidence="1 4">Belongs to the bacterial solute-binding protein 9 family.</text>
</comment>
<dbReference type="InterPro" id="IPR006127">
    <property type="entry name" value="ZnuA-like"/>
</dbReference>
<accession>A0ABS3AQ61</accession>
<keyword evidence="2 4" id="KW-0813">Transport</keyword>
<dbReference type="Pfam" id="PF01297">
    <property type="entry name" value="ZnuA"/>
    <property type="match status" value="1"/>
</dbReference>
<keyword evidence="5" id="KW-0472">Membrane</keyword>
<dbReference type="PRINTS" id="PR00690">
    <property type="entry name" value="ADHESNFAMILY"/>
</dbReference>
<organism evidence="6 7">
    <name type="scientific">Simkania negevensis</name>
    <dbReference type="NCBI Taxonomy" id="83561"/>
    <lineage>
        <taxon>Bacteria</taxon>
        <taxon>Pseudomonadati</taxon>
        <taxon>Chlamydiota</taxon>
        <taxon>Chlamydiia</taxon>
        <taxon>Parachlamydiales</taxon>
        <taxon>Simkaniaceae</taxon>
        <taxon>Simkania</taxon>
    </lineage>
</organism>
<dbReference type="PANTHER" id="PTHR42953:SF3">
    <property type="entry name" value="HIGH-AFFINITY ZINC UPTAKE SYSTEM PROTEIN ZNUA"/>
    <property type="match status" value="1"/>
</dbReference>
<keyword evidence="3" id="KW-0732">Signal</keyword>
<dbReference type="EMBL" id="JAFITR010000032">
    <property type="protein sequence ID" value="MBN4066857.1"/>
    <property type="molecule type" value="Genomic_DNA"/>
</dbReference>
<evidence type="ECO:0000313" key="6">
    <source>
        <dbReference type="EMBL" id="MBN4066857.1"/>
    </source>
</evidence>
<gene>
    <name evidence="6" type="ORF">JYU14_02110</name>
</gene>
<dbReference type="SUPFAM" id="SSF53807">
    <property type="entry name" value="Helical backbone' metal receptor"/>
    <property type="match status" value="1"/>
</dbReference>
<evidence type="ECO:0000256" key="4">
    <source>
        <dbReference type="RuleBase" id="RU003512"/>
    </source>
</evidence>
<keyword evidence="5" id="KW-0812">Transmembrane</keyword>
<keyword evidence="7" id="KW-1185">Reference proteome</keyword>
<comment type="caution">
    <text evidence="6">The sequence shown here is derived from an EMBL/GenBank/DDBJ whole genome shotgun (WGS) entry which is preliminary data.</text>
</comment>
<dbReference type="InterPro" id="IPR050492">
    <property type="entry name" value="Bact_metal-bind_prot9"/>
</dbReference>
<evidence type="ECO:0000256" key="3">
    <source>
        <dbReference type="ARBA" id="ARBA00022729"/>
    </source>
</evidence>